<dbReference type="AlphaFoldDB" id="A0A1H3LX65"/>
<gene>
    <name evidence="2" type="ORF">SAMN05421547_1079</name>
</gene>
<evidence type="ECO:0000256" key="1">
    <source>
        <dbReference type="SAM" id="MobiDB-lite"/>
    </source>
</evidence>
<dbReference type="RefSeq" id="WP_257762791.1">
    <property type="nucleotide sequence ID" value="NZ_CP141274.1"/>
</dbReference>
<dbReference type="Proteomes" id="UP000183417">
    <property type="component" value="Unassembled WGS sequence"/>
</dbReference>
<accession>A0A1H3LX65</accession>
<dbReference type="EMBL" id="FNPE01000007">
    <property type="protein sequence ID" value="SDY68629.1"/>
    <property type="molecule type" value="Genomic_DNA"/>
</dbReference>
<proteinExistence type="predicted"/>
<evidence type="ECO:0000313" key="3">
    <source>
        <dbReference type="Proteomes" id="UP000183417"/>
    </source>
</evidence>
<evidence type="ECO:0000313" key="2">
    <source>
        <dbReference type="EMBL" id="SDY68629.1"/>
    </source>
</evidence>
<name>A0A1H3LX65_9BURK</name>
<dbReference type="GeneID" id="94694076"/>
<protein>
    <submittedName>
        <fullName evidence="2">Uncharacterized protein</fullName>
    </submittedName>
</protein>
<organism evidence="2 3">
    <name type="scientific">Delftia lacustris</name>
    <dbReference type="NCBI Taxonomy" id="558537"/>
    <lineage>
        <taxon>Bacteria</taxon>
        <taxon>Pseudomonadati</taxon>
        <taxon>Pseudomonadota</taxon>
        <taxon>Betaproteobacteria</taxon>
        <taxon>Burkholderiales</taxon>
        <taxon>Comamonadaceae</taxon>
        <taxon>Delftia</taxon>
    </lineage>
</organism>
<sequence>MQAHDLSIEHCIEHRNEQRSTGGYGLPAGFQEPAIELEPVTPWP</sequence>
<feature type="region of interest" description="Disordered" evidence="1">
    <location>
        <begin position="18"/>
        <end position="44"/>
    </location>
</feature>
<reference evidence="2 3" key="1">
    <citation type="submission" date="2016-10" db="EMBL/GenBank/DDBJ databases">
        <authorList>
            <person name="de Groot N.N."/>
        </authorList>
    </citation>
    <scope>NUCLEOTIDE SEQUENCE [LARGE SCALE GENOMIC DNA]</scope>
    <source>
        <strain evidence="2 3">LMG 24775</strain>
    </source>
</reference>